<accession>A0A517NKD8</accession>
<organism evidence="2 3">
    <name type="scientific">Rubripirellula lacrimiformis</name>
    <dbReference type="NCBI Taxonomy" id="1930273"/>
    <lineage>
        <taxon>Bacteria</taxon>
        <taxon>Pseudomonadati</taxon>
        <taxon>Planctomycetota</taxon>
        <taxon>Planctomycetia</taxon>
        <taxon>Pirellulales</taxon>
        <taxon>Pirellulaceae</taxon>
        <taxon>Rubripirellula</taxon>
    </lineage>
</organism>
<evidence type="ECO:0000313" key="2">
    <source>
        <dbReference type="EMBL" id="QDT07607.1"/>
    </source>
</evidence>
<name>A0A517NKD8_9BACT</name>
<keyword evidence="1" id="KW-1133">Transmembrane helix</keyword>
<dbReference type="SUPFAM" id="SSF141571">
    <property type="entry name" value="Pentapeptide repeat-like"/>
    <property type="match status" value="1"/>
</dbReference>
<dbReference type="PANTHER" id="PTHR14136:SF17">
    <property type="entry name" value="BTB_POZ DOMAIN-CONTAINING PROTEIN KCTD9"/>
    <property type="match status" value="1"/>
</dbReference>
<keyword evidence="1" id="KW-0812">Transmembrane</keyword>
<keyword evidence="3" id="KW-1185">Reference proteome</keyword>
<feature type="transmembrane region" description="Helical" evidence="1">
    <location>
        <begin position="20"/>
        <end position="37"/>
    </location>
</feature>
<sequence>MTPAPVAPNKRGCRFTIRSTLLAMAWVALALACYTTFQTNLRRSQQEHILYQRAETLESLQENVYAMQVPRTANSQRGFLSGRDLDLADFSGVNVVAGSGAFQSTSMVGANFSGATITVGGASFQHTKLDGADLRGATITVGSSSLQITSFQAADLRGAVIVTPGGATLQYASFRDADLSSATIDCQSDLSSFQEVDINGVEFAAADLTGIHADGLTSAYFWAPPSYDDRTKFPADFDPQRAGWKRRP</sequence>
<protein>
    <submittedName>
        <fullName evidence="2">Pentapeptide repeats (8 copies)</fullName>
    </submittedName>
</protein>
<dbReference type="Proteomes" id="UP000318538">
    <property type="component" value="Chromosome"/>
</dbReference>
<evidence type="ECO:0000256" key="1">
    <source>
        <dbReference type="SAM" id="Phobius"/>
    </source>
</evidence>
<dbReference type="RefSeq" id="WP_145175807.1">
    <property type="nucleotide sequence ID" value="NZ_CP036525.1"/>
</dbReference>
<dbReference type="Gene3D" id="2.160.20.80">
    <property type="entry name" value="E3 ubiquitin-protein ligase SopA"/>
    <property type="match status" value="1"/>
</dbReference>
<dbReference type="KEGG" id="rlc:K227x_60350"/>
<dbReference type="AlphaFoldDB" id="A0A517NKD8"/>
<reference evidence="2 3" key="1">
    <citation type="submission" date="2019-02" db="EMBL/GenBank/DDBJ databases">
        <title>Deep-cultivation of Planctomycetes and their phenomic and genomic characterization uncovers novel biology.</title>
        <authorList>
            <person name="Wiegand S."/>
            <person name="Jogler M."/>
            <person name="Boedeker C."/>
            <person name="Pinto D."/>
            <person name="Vollmers J."/>
            <person name="Rivas-Marin E."/>
            <person name="Kohn T."/>
            <person name="Peeters S.H."/>
            <person name="Heuer A."/>
            <person name="Rast P."/>
            <person name="Oberbeckmann S."/>
            <person name="Bunk B."/>
            <person name="Jeske O."/>
            <person name="Meyerdierks A."/>
            <person name="Storesund J.E."/>
            <person name="Kallscheuer N."/>
            <person name="Luecker S."/>
            <person name="Lage O.M."/>
            <person name="Pohl T."/>
            <person name="Merkel B.J."/>
            <person name="Hornburger P."/>
            <person name="Mueller R.-W."/>
            <person name="Bruemmer F."/>
            <person name="Labrenz M."/>
            <person name="Spormann A.M."/>
            <person name="Op den Camp H."/>
            <person name="Overmann J."/>
            <person name="Amann R."/>
            <person name="Jetten M.S.M."/>
            <person name="Mascher T."/>
            <person name="Medema M.H."/>
            <person name="Devos D.P."/>
            <person name="Kaster A.-K."/>
            <person name="Ovreas L."/>
            <person name="Rohde M."/>
            <person name="Galperin M.Y."/>
            <person name="Jogler C."/>
        </authorList>
    </citation>
    <scope>NUCLEOTIDE SEQUENCE [LARGE SCALE GENOMIC DNA]</scope>
    <source>
        <strain evidence="2 3">K22_7</strain>
    </source>
</reference>
<dbReference type="PANTHER" id="PTHR14136">
    <property type="entry name" value="BTB_POZ DOMAIN-CONTAINING PROTEIN KCTD9"/>
    <property type="match status" value="1"/>
</dbReference>
<keyword evidence="1" id="KW-0472">Membrane</keyword>
<proteinExistence type="predicted"/>
<dbReference type="InterPro" id="IPR051082">
    <property type="entry name" value="Pentapeptide-BTB/POZ_domain"/>
</dbReference>
<dbReference type="OrthoDB" id="286925at2"/>
<dbReference type="Pfam" id="PF00805">
    <property type="entry name" value="Pentapeptide"/>
    <property type="match status" value="1"/>
</dbReference>
<gene>
    <name evidence="2" type="ORF">K227x_60350</name>
</gene>
<dbReference type="InterPro" id="IPR001646">
    <property type="entry name" value="5peptide_repeat"/>
</dbReference>
<dbReference type="EMBL" id="CP036525">
    <property type="protein sequence ID" value="QDT07607.1"/>
    <property type="molecule type" value="Genomic_DNA"/>
</dbReference>
<evidence type="ECO:0000313" key="3">
    <source>
        <dbReference type="Proteomes" id="UP000318538"/>
    </source>
</evidence>